<dbReference type="AlphaFoldDB" id="A0A1Y2C4H2"/>
<dbReference type="InterPro" id="IPR014811">
    <property type="entry name" value="ArgoL1"/>
</dbReference>
<dbReference type="InterPro" id="IPR003100">
    <property type="entry name" value="PAZ_dom"/>
</dbReference>
<accession>A0A1Y2C4H2</accession>
<dbReference type="InterPro" id="IPR032473">
    <property type="entry name" value="Argonaute_Mid_dom"/>
</dbReference>
<dbReference type="PANTHER" id="PTHR22891">
    <property type="entry name" value="EUKARYOTIC TRANSLATION INITIATION FACTOR 2C"/>
    <property type="match status" value="1"/>
</dbReference>
<dbReference type="SUPFAM" id="SSF101690">
    <property type="entry name" value="PAZ domain"/>
    <property type="match status" value="1"/>
</dbReference>
<feature type="region of interest" description="Disordered" evidence="1">
    <location>
        <begin position="1"/>
        <end position="57"/>
    </location>
</feature>
<dbReference type="Gene3D" id="3.30.420.10">
    <property type="entry name" value="Ribonuclease H-like superfamily/Ribonuclease H"/>
    <property type="match status" value="1"/>
</dbReference>
<dbReference type="PROSITE" id="PS50821">
    <property type="entry name" value="PAZ"/>
    <property type="match status" value="1"/>
</dbReference>
<dbReference type="Pfam" id="PF02171">
    <property type="entry name" value="Piwi"/>
    <property type="match status" value="1"/>
</dbReference>
<evidence type="ECO:0000313" key="4">
    <source>
        <dbReference type="EMBL" id="ORY41928.1"/>
    </source>
</evidence>
<feature type="compositionally biased region" description="Basic and acidic residues" evidence="1">
    <location>
        <begin position="17"/>
        <end position="29"/>
    </location>
</feature>
<feature type="domain" description="Piwi" evidence="3">
    <location>
        <begin position="751"/>
        <end position="1055"/>
    </location>
</feature>
<dbReference type="InterPro" id="IPR012337">
    <property type="entry name" value="RNaseH-like_sf"/>
</dbReference>
<dbReference type="PROSITE" id="PS50822">
    <property type="entry name" value="PIWI"/>
    <property type="match status" value="1"/>
</dbReference>
<sequence>MLSASDPSEWGTLRPARPKEMEKEKEKENGGTSSSELGDASARTRNSGGIGGLNPNAQEWTPTLNFADINLNQLSDDLFARRPPRPHPRQSTTSLLDGLASLSISNKTTAANSAHSSPLPHHLAVSIPLLKSFSPSCSRPLKPGLGSLGNPIHVLTNFYAVDIPHDLVVFMYDVRIVPETVTKVNRRVMDAFRDLLNRMDLHGWEWRAVYDGAKNLYSPNRLPFTNDEIQYPVDLIDDDIGRRRIQKFIVRIRKTSEIQMDKLNLYNSGKLIDSGESVPKDAIHVLEVLLRQRPGAIFTTIGRGGGSFYSEVHNTPIANALTVHQGWYQSIKPTFSQIKLNLDVSATSFYVSGPLLDTVAKYFNKPHIELTRAHLSDPHERKRLERFLRDVTIEISYRHTGRKRYKIKGLFDKPCAQTLIVTGTGEGRIKQIVPIAAYFQEMYGIVLQFPWLPCVVCGSKSDVVLPMEVCFVRRNQRHIGKLNDQQLADIVKLTAVLPEYRKERVADGMRQLHGTGTPGGDPVLASWGVQIQPNMSIIEGRILQPPPLIFGPSNNPATNWQQVITPTDGTWRIGRNLRFAQPAILNTWAVAVFGDPHHFPLHTVSIFIKHILNACVGLGMEVSERNLGDVVVYAPVPPGGGRMGSDTIEATLRLANERALRVSGVGGGGFVARTGGYGGDMWEFDELLGGGGGTPSVSSSFSANGFSGSFPAGTSNPGFGGMIGYAGPPVPGGLAGSVGVGSGGTGGVAQLVICILAQKNTVYEQVKKIAETDIGLMTQCVIGKHVHTTKPSYSQNLALKINAKLGGVNSYVDPVNELGGLGMSNVPTIIMGADVTHPQYSSSDPSSIAAVVGTVDQRYCEYRSSVRIQNTRREIIADLEGMTRDLFEQFRIRNGCYPMRILFYRDGVSEAQLSDVLSEEVSAVRRACVSLGIGDAKLTFTVVNKRHHARFFPVRMEAGESDMKGNILAGTVIDSGVTHPFEFDFYLTSHPGMQGTSKAAHYHVLYDNNEFGADTLQEITYRLCYNFARSTRAVSIVPPAYYAHLVAARARCYASAQSSPHGWHHNNFASSSPAMEPFVIPGWGNVGGQPGSLARSYSNSSFPGASSPSLDHMFPMVPPSPALSNSGMYGGPHVGKYGTSVSSASSYMTNFGSSRHNSNRVRELPQVSPQLQGTMFFT</sequence>
<dbReference type="CDD" id="cd04657">
    <property type="entry name" value="Piwi_ago-like"/>
    <property type="match status" value="1"/>
</dbReference>
<dbReference type="Gene3D" id="3.40.50.2300">
    <property type="match status" value="2"/>
</dbReference>
<dbReference type="STRING" id="329046.A0A1Y2C4H2"/>
<proteinExistence type="predicted"/>
<dbReference type="GO" id="GO:0003723">
    <property type="term" value="F:RNA binding"/>
    <property type="evidence" value="ECO:0007669"/>
    <property type="project" value="InterPro"/>
</dbReference>
<reference evidence="4 5" key="1">
    <citation type="submission" date="2016-07" db="EMBL/GenBank/DDBJ databases">
        <title>Pervasive Adenine N6-methylation of Active Genes in Fungi.</title>
        <authorList>
            <consortium name="DOE Joint Genome Institute"/>
            <person name="Mondo S.J."/>
            <person name="Dannebaum R.O."/>
            <person name="Kuo R.C."/>
            <person name="Labutti K."/>
            <person name="Haridas S."/>
            <person name="Kuo A."/>
            <person name="Salamov A."/>
            <person name="Ahrendt S.R."/>
            <person name="Lipzen A."/>
            <person name="Sullivan W."/>
            <person name="Andreopoulos W.B."/>
            <person name="Clum A."/>
            <person name="Lindquist E."/>
            <person name="Daum C."/>
            <person name="Ramamoorthy G.K."/>
            <person name="Gryganskyi A."/>
            <person name="Culley D."/>
            <person name="Magnuson J.K."/>
            <person name="James T.Y."/>
            <person name="O'Malley M.A."/>
            <person name="Stajich J.E."/>
            <person name="Spatafora J.W."/>
            <person name="Visel A."/>
            <person name="Grigoriev I.V."/>
        </authorList>
    </citation>
    <scope>NUCLEOTIDE SEQUENCE [LARGE SCALE GENOMIC DNA]</scope>
    <source>
        <strain evidence="4 5">JEL800</strain>
    </source>
</reference>
<dbReference type="InterPro" id="IPR032474">
    <property type="entry name" value="Argonaute_N"/>
</dbReference>
<name>A0A1Y2C4H2_9FUNG</name>
<comment type="caution">
    <text evidence="4">The sequence shown here is derived from an EMBL/GenBank/DDBJ whole genome shotgun (WGS) entry which is preliminary data.</text>
</comment>
<evidence type="ECO:0000313" key="5">
    <source>
        <dbReference type="Proteomes" id="UP000193642"/>
    </source>
</evidence>
<dbReference type="InterPro" id="IPR045246">
    <property type="entry name" value="Piwi_ago-like"/>
</dbReference>
<dbReference type="Proteomes" id="UP000193642">
    <property type="component" value="Unassembled WGS sequence"/>
</dbReference>
<organism evidence="4 5">
    <name type="scientific">Rhizoclosmatium globosum</name>
    <dbReference type="NCBI Taxonomy" id="329046"/>
    <lineage>
        <taxon>Eukaryota</taxon>
        <taxon>Fungi</taxon>
        <taxon>Fungi incertae sedis</taxon>
        <taxon>Chytridiomycota</taxon>
        <taxon>Chytridiomycota incertae sedis</taxon>
        <taxon>Chytridiomycetes</taxon>
        <taxon>Chytridiales</taxon>
        <taxon>Chytriomycetaceae</taxon>
        <taxon>Rhizoclosmatium</taxon>
    </lineage>
</organism>
<evidence type="ECO:0000259" key="2">
    <source>
        <dbReference type="PROSITE" id="PS50821"/>
    </source>
</evidence>
<dbReference type="Gene3D" id="2.170.260.10">
    <property type="entry name" value="paz domain"/>
    <property type="match status" value="1"/>
</dbReference>
<dbReference type="EMBL" id="MCGO01000030">
    <property type="protein sequence ID" value="ORY41928.1"/>
    <property type="molecule type" value="Genomic_DNA"/>
</dbReference>
<evidence type="ECO:0000259" key="3">
    <source>
        <dbReference type="PROSITE" id="PS50822"/>
    </source>
</evidence>
<dbReference type="SUPFAM" id="SSF53098">
    <property type="entry name" value="Ribonuclease H-like"/>
    <property type="match status" value="1"/>
</dbReference>
<evidence type="ECO:0000256" key="1">
    <source>
        <dbReference type="SAM" id="MobiDB-lite"/>
    </source>
</evidence>
<keyword evidence="5" id="KW-1185">Reference proteome</keyword>
<dbReference type="Pfam" id="PF16486">
    <property type="entry name" value="ArgoN"/>
    <property type="match status" value="1"/>
</dbReference>
<gene>
    <name evidence="4" type="ORF">BCR33DRAFT_718579</name>
</gene>
<dbReference type="Pfam" id="PF16487">
    <property type="entry name" value="ArgoMid"/>
    <property type="match status" value="1"/>
</dbReference>
<dbReference type="OrthoDB" id="10252740at2759"/>
<dbReference type="Pfam" id="PF08699">
    <property type="entry name" value="ArgoL1"/>
    <property type="match status" value="1"/>
</dbReference>
<dbReference type="Pfam" id="PF02170">
    <property type="entry name" value="PAZ"/>
    <property type="match status" value="1"/>
</dbReference>
<dbReference type="InterPro" id="IPR036397">
    <property type="entry name" value="RNaseH_sf"/>
</dbReference>
<protein>
    <submittedName>
        <fullName evidence="4">Piwi-domain-containing protein</fullName>
    </submittedName>
</protein>
<dbReference type="InterPro" id="IPR036085">
    <property type="entry name" value="PAZ_dom_sf"/>
</dbReference>
<feature type="domain" description="PAZ" evidence="2">
    <location>
        <begin position="354"/>
        <end position="474"/>
    </location>
</feature>
<dbReference type="SMART" id="SM01163">
    <property type="entry name" value="DUF1785"/>
    <property type="match status" value="1"/>
</dbReference>
<dbReference type="SMART" id="SM00950">
    <property type="entry name" value="Piwi"/>
    <property type="match status" value="1"/>
</dbReference>
<dbReference type="InterPro" id="IPR003165">
    <property type="entry name" value="Piwi"/>
</dbReference>
<dbReference type="CDD" id="cd02846">
    <property type="entry name" value="PAZ_argonaute_like"/>
    <property type="match status" value="1"/>
</dbReference>